<evidence type="ECO:0000256" key="6">
    <source>
        <dbReference type="ARBA" id="ARBA00022989"/>
    </source>
</evidence>
<sequence>MRNTPWQLFRFGFVYLNAIPTGFLISPILWNSAYLGWASILGGYALSLILLWFTVKVGLWDPHKPWLDFGSQLVSKWIHFPIVFLVMFWAINYIGMDIEGFTLFFDTNYMRETPQWFVLLIVGLVVTISARWGLETMIYISDGLFIVIVIAIVFMNMFFFKEAHFDMAIAMVRHHNYGSTIKDALFCLSFFAEWIVFLFLAPYLKFDRRSFRNLAAAGLLVTIGMLLQWASTLLNFGPYLGRELQYPLVELMRAASGFLGNSDPLMIGLWSSSMFLHSAFLIHISARCLAKLFQLNHMDGPLIAIIGGTAIVIAYQYSQNPIRFMGDFNSFGMAVFFILMEFIPIFYWIASLFRRRGHKHKARQKPRQKQKPA</sequence>
<dbReference type="RefSeq" id="WP_006212148.1">
    <property type="nucleotide sequence ID" value="NZ_CP147845.1"/>
</dbReference>
<feature type="transmembrane region" description="Helical" evidence="8">
    <location>
        <begin position="302"/>
        <end position="318"/>
    </location>
</feature>
<dbReference type="GO" id="GO:0016020">
    <property type="term" value="C:membrane"/>
    <property type="evidence" value="ECO:0007669"/>
    <property type="project" value="UniProtKB-SubCell"/>
</dbReference>
<feature type="transmembrane region" description="Helical" evidence="8">
    <location>
        <begin position="36"/>
        <end position="55"/>
    </location>
</feature>
<proteinExistence type="inferred from homology"/>
<name>A0A163FIC2_9BACL</name>
<dbReference type="PANTHER" id="PTHR34975">
    <property type="entry name" value="SPORE GERMINATION PROTEIN A2"/>
    <property type="match status" value="1"/>
</dbReference>
<dbReference type="AlphaFoldDB" id="A0A163FIC2"/>
<dbReference type="InterPro" id="IPR004761">
    <property type="entry name" value="Spore_GerAB"/>
</dbReference>
<comment type="subcellular location">
    <subcellularLocation>
        <location evidence="1">Membrane</location>
        <topology evidence="1">Multi-pass membrane protein</topology>
    </subcellularLocation>
</comment>
<keyword evidence="5 8" id="KW-0812">Transmembrane</keyword>
<evidence type="ECO:0000313" key="10">
    <source>
        <dbReference type="Proteomes" id="UP000076796"/>
    </source>
</evidence>
<feature type="transmembrane region" description="Helical" evidence="8">
    <location>
        <begin position="116"/>
        <end position="134"/>
    </location>
</feature>
<organism evidence="9 10">
    <name type="scientific">Paenibacillus glucanolyticus</name>
    <dbReference type="NCBI Taxonomy" id="59843"/>
    <lineage>
        <taxon>Bacteria</taxon>
        <taxon>Bacillati</taxon>
        <taxon>Bacillota</taxon>
        <taxon>Bacilli</taxon>
        <taxon>Bacillales</taxon>
        <taxon>Paenibacillaceae</taxon>
        <taxon>Paenibacillus</taxon>
    </lineage>
</organism>
<evidence type="ECO:0000256" key="3">
    <source>
        <dbReference type="ARBA" id="ARBA00022448"/>
    </source>
</evidence>
<dbReference type="EMBL" id="LWMH01000002">
    <property type="protein sequence ID" value="KZS44409.1"/>
    <property type="molecule type" value="Genomic_DNA"/>
</dbReference>
<feature type="transmembrane region" description="Helical" evidence="8">
    <location>
        <begin position="213"/>
        <end position="231"/>
    </location>
</feature>
<comment type="similarity">
    <text evidence="2">Belongs to the amino acid-polyamine-organocation (APC) superfamily. Spore germination protein (SGP) (TC 2.A.3.9) family.</text>
</comment>
<feature type="transmembrane region" description="Helical" evidence="8">
    <location>
        <begin position="76"/>
        <end position="96"/>
    </location>
</feature>
<feature type="transmembrane region" description="Helical" evidence="8">
    <location>
        <begin position="330"/>
        <end position="353"/>
    </location>
</feature>
<feature type="transmembrane region" description="Helical" evidence="8">
    <location>
        <begin position="143"/>
        <end position="160"/>
    </location>
</feature>
<evidence type="ECO:0000256" key="7">
    <source>
        <dbReference type="ARBA" id="ARBA00023136"/>
    </source>
</evidence>
<dbReference type="PANTHER" id="PTHR34975:SF2">
    <property type="entry name" value="SPORE GERMINATION PROTEIN A2"/>
    <property type="match status" value="1"/>
</dbReference>
<evidence type="ECO:0000313" key="9">
    <source>
        <dbReference type="EMBL" id="KZS44409.1"/>
    </source>
</evidence>
<evidence type="ECO:0000256" key="8">
    <source>
        <dbReference type="SAM" id="Phobius"/>
    </source>
</evidence>
<evidence type="ECO:0000256" key="4">
    <source>
        <dbReference type="ARBA" id="ARBA00022544"/>
    </source>
</evidence>
<evidence type="ECO:0000256" key="5">
    <source>
        <dbReference type="ARBA" id="ARBA00022692"/>
    </source>
</evidence>
<protein>
    <submittedName>
        <fullName evidence="9">Spore gernimation protein</fullName>
    </submittedName>
</protein>
<feature type="transmembrane region" description="Helical" evidence="8">
    <location>
        <begin position="180"/>
        <end position="201"/>
    </location>
</feature>
<evidence type="ECO:0000256" key="1">
    <source>
        <dbReference type="ARBA" id="ARBA00004141"/>
    </source>
</evidence>
<reference evidence="9" key="1">
    <citation type="journal article" date="2016" name="Genome Announc.">
        <title>Draft genomes of two strains of Paenibacillus glucanolyticus with capability to degrade lignocellulose.</title>
        <authorList>
            <person name="Mathews S.L."/>
            <person name="Pawlak J."/>
            <person name="Grunden A.M."/>
        </authorList>
    </citation>
    <scope>NUCLEOTIDE SEQUENCE [LARGE SCALE GENOMIC DNA]</scope>
    <source>
        <strain evidence="9">SLM1</strain>
    </source>
</reference>
<dbReference type="GO" id="GO:0009847">
    <property type="term" value="P:spore germination"/>
    <property type="evidence" value="ECO:0007669"/>
    <property type="project" value="InterPro"/>
</dbReference>
<keyword evidence="4" id="KW-0309">Germination</keyword>
<evidence type="ECO:0000256" key="2">
    <source>
        <dbReference type="ARBA" id="ARBA00007998"/>
    </source>
</evidence>
<keyword evidence="10" id="KW-1185">Reference proteome</keyword>
<keyword evidence="3" id="KW-0813">Transport</keyword>
<dbReference type="STRING" id="59843.A3958_02845"/>
<dbReference type="OrthoDB" id="2663238at2"/>
<feature type="transmembrane region" description="Helical" evidence="8">
    <location>
        <begin position="267"/>
        <end position="290"/>
    </location>
</feature>
<dbReference type="Proteomes" id="UP000076796">
    <property type="component" value="Unassembled WGS sequence"/>
</dbReference>
<gene>
    <name evidence="9" type="ORF">AWU65_30590</name>
</gene>
<accession>A0A163FIC2</accession>
<keyword evidence="6 8" id="KW-1133">Transmembrane helix</keyword>
<dbReference type="GeneID" id="97553912"/>
<keyword evidence="7 8" id="KW-0472">Membrane</keyword>
<comment type="caution">
    <text evidence="9">The sequence shown here is derived from an EMBL/GenBank/DDBJ whole genome shotgun (WGS) entry which is preliminary data.</text>
</comment>
<dbReference type="Pfam" id="PF03845">
    <property type="entry name" value="Spore_permease"/>
    <property type="match status" value="1"/>
</dbReference>
<feature type="transmembrane region" description="Helical" evidence="8">
    <location>
        <begin position="12"/>
        <end position="30"/>
    </location>
</feature>